<evidence type="ECO:0000256" key="3">
    <source>
        <dbReference type="ARBA" id="ARBA00023163"/>
    </source>
</evidence>
<comment type="caution">
    <text evidence="6">The sequence shown here is derived from an EMBL/GenBank/DDBJ whole genome shotgun (WGS) entry which is preliminary data.</text>
</comment>
<evidence type="ECO:0000313" key="6">
    <source>
        <dbReference type="EMBL" id="MSR92212.1"/>
    </source>
</evidence>
<dbReference type="CDD" id="cd05013">
    <property type="entry name" value="SIS_RpiR"/>
    <property type="match status" value="1"/>
</dbReference>
<dbReference type="InterPro" id="IPR047640">
    <property type="entry name" value="RpiR-like"/>
</dbReference>
<dbReference type="InterPro" id="IPR046348">
    <property type="entry name" value="SIS_dom_sf"/>
</dbReference>
<protein>
    <submittedName>
        <fullName evidence="6">MurR/RpiR family transcriptional regulator</fullName>
    </submittedName>
</protein>
<dbReference type="PROSITE" id="PS51464">
    <property type="entry name" value="SIS"/>
    <property type="match status" value="1"/>
</dbReference>
<dbReference type="PANTHER" id="PTHR30514">
    <property type="entry name" value="GLUCOKINASE"/>
    <property type="match status" value="1"/>
</dbReference>
<feature type="domain" description="SIS" evidence="5">
    <location>
        <begin position="120"/>
        <end position="260"/>
    </location>
</feature>
<dbReference type="InterPro" id="IPR035472">
    <property type="entry name" value="RpiR-like_SIS"/>
</dbReference>
<organism evidence="6 7">
    <name type="scientific">Inconstantimicrobium porci</name>
    <dbReference type="NCBI Taxonomy" id="2652291"/>
    <lineage>
        <taxon>Bacteria</taxon>
        <taxon>Bacillati</taxon>
        <taxon>Bacillota</taxon>
        <taxon>Clostridia</taxon>
        <taxon>Eubacteriales</taxon>
        <taxon>Clostridiaceae</taxon>
        <taxon>Inconstantimicrobium</taxon>
    </lineage>
</organism>
<evidence type="ECO:0000259" key="4">
    <source>
        <dbReference type="PROSITE" id="PS51071"/>
    </source>
</evidence>
<dbReference type="Gene3D" id="3.40.50.10490">
    <property type="entry name" value="Glucose-6-phosphate isomerase like protein, domain 1"/>
    <property type="match status" value="1"/>
</dbReference>
<dbReference type="GO" id="GO:0097367">
    <property type="term" value="F:carbohydrate derivative binding"/>
    <property type="evidence" value="ECO:0007669"/>
    <property type="project" value="InterPro"/>
</dbReference>
<reference evidence="6 7" key="1">
    <citation type="submission" date="2019-08" db="EMBL/GenBank/DDBJ databases">
        <title>In-depth cultivation of the pig gut microbiome towards novel bacterial diversity and tailored functional studies.</title>
        <authorList>
            <person name="Wylensek D."/>
            <person name="Hitch T.C.A."/>
            <person name="Clavel T."/>
        </authorList>
    </citation>
    <scope>NUCLEOTIDE SEQUENCE [LARGE SCALE GENOMIC DNA]</scope>
    <source>
        <strain evidence="6 7">WCA-383-APC-5B</strain>
    </source>
</reference>
<dbReference type="SUPFAM" id="SSF46689">
    <property type="entry name" value="Homeodomain-like"/>
    <property type="match status" value="1"/>
</dbReference>
<accession>A0A7X2MZX5</accession>
<dbReference type="InterPro" id="IPR000281">
    <property type="entry name" value="HTH_RpiR"/>
</dbReference>
<dbReference type="InterPro" id="IPR036388">
    <property type="entry name" value="WH-like_DNA-bd_sf"/>
</dbReference>
<dbReference type="AlphaFoldDB" id="A0A7X2MZX5"/>
<dbReference type="Pfam" id="PF01418">
    <property type="entry name" value="HTH_6"/>
    <property type="match status" value="1"/>
</dbReference>
<dbReference type="EMBL" id="VULX01000025">
    <property type="protein sequence ID" value="MSR92212.1"/>
    <property type="molecule type" value="Genomic_DNA"/>
</dbReference>
<evidence type="ECO:0000256" key="2">
    <source>
        <dbReference type="ARBA" id="ARBA00023125"/>
    </source>
</evidence>
<evidence type="ECO:0000256" key="1">
    <source>
        <dbReference type="ARBA" id="ARBA00023015"/>
    </source>
</evidence>
<dbReference type="Pfam" id="PF01380">
    <property type="entry name" value="SIS"/>
    <property type="match status" value="1"/>
</dbReference>
<evidence type="ECO:0000313" key="7">
    <source>
        <dbReference type="Proteomes" id="UP000460287"/>
    </source>
</evidence>
<dbReference type="SUPFAM" id="SSF53697">
    <property type="entry name" value="SIS domain"/>
    <property type="match status" value="1"/>
</dbReference>
<sequence length="278" mass="31114">MGCLYTIKSCKNFTTTEQKIANYILNNVNEAMYTSTQELARKTDTSPAAVIRFSKRMGYAGFRELKVDLAKDNSEDVPLFSEKIYSHDSLKTIIKKSKSSDSLAVEQTYKLLKLDTFANAVEALKKAKKIYLYGIGSSSICCTDFAQKLSRLGYNVVFYSDFHTQLAATTHITKDDVALAISYSGNTKEVNTAIEYAKSKDTTIIAITQFIKSPLMKFADLALYVPTQEKDLRLGAVTSRNASLILTDLLYLGMISEDLDKHKENLIASRNLVNKLRK</sequence>
<keyword evidence="2" id="KW-0238">DNA-binding</keyword>
<dbReference type="Gene3D" id="1.10.10.10">
    <property type="entry name" value="Winged helix-like DNA-binding domain superfamily/Winged helix DNA-binding domain"/>
    <property type="match status" value="1"/>
</dbReference>
<gene>
    <name evidence="6" type="ORF">FYJ33_12610</name>
</gene>
<keyword evidence="3" id="KW-0804">Transcription</keyword>
<keyword evidence="1" id="KW-0805">Transcription regulation</keyword>
<dbReference type="GO" id="GO:0003700">
    <property type="term" value="F:DNA-binding transcription factor activity"/>
    <property type="evidence" value="ECO:0007669"/>
    <property type="project" value="InterPro"/>
</dbReference>
<feature type="domain" description="HTH rpiR-type" evidence="4">
    <location>
        <begin position="1"/>
        <end position="76"/>
    </location>
</feature>
<dbReference type="PANTHER" id="PTHR30514:SF1">
    <property type="entry name" value="HTH-TYPE TRANSCRIPTIONAL REGULATOR HEXR-RELATED"/>
    <property type="match status" value="1"/>
</dbReference>
<dbReference type="PROSITE" id="PS51071">
    <property type="entry name" value="HTH_RPIR"/>
    <property type="match status" value="1"/>
</dbReference>
<evidence type="ECO:0000259" key="5">
    <source>
        <dbReference type="PROSITE" id="PS51464"/>
    </source>
</evidence>
<dbReference type="GO" id="GO:1901135">
    <property type="term" value="P:carbohydrate derivative metabolic process"/>
    <property type="evidence" value="ECO:0007669"/>
    <property type="project" value="InterPro"/>
</dbReference>
<dbReference type="InterPro" id="IPR009057">
    <property type="entry name" value="Homeodomain-like_sf"/>
</dbReference>
<name>A0A7X2MZX5_9CLOT</name>
<proteinExistence type="predicted"/>
<dbReference type="GO" id="GO:0003677">
    <property type="term" value="F:DNA binding"/>
    <property type="evidence" value="ECO:0007669"/>
    <property type="project" value="UniProtKB-KW"/>
</dbReference>
<dbReference type="Proteomes" id="UP000460287">
    <property type="component" value="Unassembled WGS sequence"/>
</dbReference>
<keyword evidence="7" id="KW-1185">Reference proteome</keyword>
<dbReference type="RefSeq" id="WP_154532108.1">
    <property type="nucleotide sequence ID" value="NZ_JAQXTV010000071.1"/>
</dbReference>
<dbReference type="InterPro" id="IPR001347">
    <property type="entry name" value="SIS_dom"/>
</dbReference>